<evidence type="ECO:0000313" key="2">
    <source>
        <dbReference type="Proteomes" id="UP000518266"/>
    </source>
</evidence>
<proteinExistence type="predicted"/>
<reference evidence="1 2" key="1">
    <citation type="submission" date="2020-03" db="EMBL/GenBank/DDBJ databases">
        <title>Dissostichus mawsoni Genome sequencing and assembly.</title>
        <authorList>
            <person name="Park H."/>
        </authorList>
    </citation>
    <scope>NUCLEOTIDE SEQUENCE [LARGE SCALE GENOMIC DNA]</scope>
    <source>
        <strain evidence="1">DM0001</strain>
        <tissue evidence="1">Muscle</tissue>
    </source>
</reference>
<accession>A0A7J5ZD61</accession>
<keyword evidence="2" id="KW-1185">Reference proteome</keyword>
<sequence>MLVQPAGPTFRLNRKGNHLNVESQWGVRGQRCDVSGETLTSCRLHESSLPVALRTDDVLVHTYPTTNLPDDLPATYLMTYLPPT</sequence>
<evidence type="ECO:0000313" key="1">
    <source>
        <dbReference type="EMBL" id="KAF3859764.1"/>
    </source>
</evidence>
<dbReference type="EMBL" id="JAAKFY010000003">
    <property type="protein sequence ID" value="KAF3859764.1"/>
    <property type="molecule type" value="Genomic_DNA"/>
</dbReference>
<dbReference type="Proteomes" id="UP000518266">
    <property type="component" value="Unassembled WGS sequence"/>
</dbReference>
<name>A0A7J5ZD61_DISMA</name>
<gene>
    <name evidence="1" type="ORF">F7725_022163</name>
</gene>
<organism evidence="1 2">
    <name type="scientific">Dissostichus mawsoni</name>
    <name type="common">Antarctic cod</name>
    <dbReference type="NCBI Taxonomy" id="36200"/>
    <lineage>
        <taxon>Eukaryota</taxon>
        <taxon>Metazoa</taxon>
        <taxon>Chordata</taxon>
        <taxon>Craniata</taxon>
        <taxon>Vertebrata</taxon>
        <taxon>Euteleostomi</taxon>
        <taxon>Actinopterygii</taxon>
        <taxon>Neopterygii</taxon>
        <taxon>Teleostei</taxon>
        <taxon>Neoteleostei</taxon>
        <taxon>Acanthomorphata</taxon>
        <taxon>Eupercaria</taxon>
        <taxon>Perciformes</taxon>
        <taxon>Notothenioidei</taxon>
        <taxon>Nototheniidae</taxon>
        <taxon>Dissostichus</taxon>
    </lineage>
</organism>
<protein>
    <submittedName>
        <fullName evidence="1">Uncharacterized protein</fullName>
    </submittedName>
</protein>
<dbReference type="AlphaFoldDB" id="A0A7J5ZD61"/>
<comment type="caution">
    <text evidence="1">The sequence shown here is derived from an EMBL/GenBank/DDBJ whole genome shotgun (WGS) entry which is preliminary data.</text>
</comment>